<evidence type="ECO:0008006" key="3">
    <source>
        <dbReference type="Google" id="ProtNLM"/>
    </source>
</evidence>
<dbReference type="Proteomes" id="UP000515808">
    <property type="component" value="Chromosome"/>
</dbReference>
<evidence type="ECO:0000313" key="1">
    <source>
        <dbReference type="EMBL" id="QNM86270.1"/>
    </source>
</evidence>
<sequence length="467" mass="54436">MRILIIVPDGVGVRNYLFSNFVSNLIQENNEVFIYHKLSKSAVKEIKKSKPEIVNFSEIPHFVETPKLRILRESLAYARLLRGKKLLKNNTILRFWIPSKKGIKKKSLYFLAEKLGIILSKSQRLIRTYDKIYEAEILKNKNTAIHKKKLLEVNPDFVLNLHQRSPIASPIIAAAKKLRIKTATVIFSWDNMPKARLVARYDYYYVWSQLMKNQVELLHKEINLSNVIVTGTPQFEFYFDKNNFEEKNVFFNKYGLDSGKKTICFSGNDTSSPYEANYLKDVCEEISKIDKASRPQIIFRKCPVDKSTRFNKILEDYKELVFSIEPDWKTEKDQEDSFTSIYPTSYDNYLLANTVKHSDVVINLGSTMAHDFAVLDIPCLYLNYNPVENSVFKVEDIYGFEHFRSMNDLEAVGWLNSKNEIKEKTLLAIEQPNKIGEDRKKWLEKIVLHPLDKNSEKLKNTILDCIK</sequence>
<dbReference type="EMBL" id="CP060695">
    <property type="protein sequence ID" value="QNM86270.1"/>
    <property type="molecule type" value="Genomic_DNA"/>
</dbReference>
<dbReference type="RefSeq" id="WP_187483152.1">
    <property type="nucleotide sequence ID" value="NZ_CP060695.1"/>
</dbReference>
<dbReference type="SUPFAM" id="SSF53756">
    <property type="entry name" value="UDP-Glycosyltransferase/glycogen phosphorylase"/>
    <property type="match status" value="1"/>
</dbReference>
<evidence type="ECO:0000313" key="2">
    <source>
        <dbReference type="Proteomes" id="UP000515808"/>
    </source>
</evidence>
<dbReference type="AlphaFoldDB" id="A0A7G9LCC1"/>
<protein>
    <recommendedName>
        <fullName evidence="3">Diacylglycerol glucosyltransferase N-terminal domain-containing protein</fullName>
    </recommendedName>
</protein>
<gene>
    <name evidence="1" type="ORF">H9W90_03880</name>
</gene>
<dbReference type="KEGG" id="ppec:H9W90_03880"/>
<accession>A0A7G9LCC1</accession>
<organism evidence="1 2">
    <name type="scientific">Polaribacter pectinis</name>
    <dbReference type="NCBI Taxonomy" id="2738844"/>
    <lineage>
        <taxon>Bacteria</taxon>
        <taxon>Pseudomonadati</taxon>
        <taxon>Bacteroidota</taxon>
        <taxon>Flavobacteriia</taxon>
        <taxon>Flavobacteriales</taxon>
        <taxon>Flavobacteriaceae</taxon>
    </lineage>
</organism>
<reference evidence="1 2" key="1">
    <citation type="submission" date="2020-08" db="EMBL/GenBank/DDBJ databases">
        <title>Polaribacter sp. L12M9 isolated from gut of the Korean scallop.</title>
        <authorList>
            <person name="Jeong Y.S."/>
        </authorList>
    </citation>
    <scope>NUCLEOTIDE SEQUENCE [LARGE SCALE GENOMIC DNA]</scope>
    <source>
        <strain evidence="1 2">L12M9</strain>
    </source>
</reference>
<proteinExistence type="predicted"/>
<name>A0A7G9LCC1_9FLAO</name>
<keyword evidence="2" id="KW-1185">Reference proteome</keyword>